<proteinExistence type="inferred from homology"/>
<evidence type="ECO:0000256" key="2">
    <source>
        <dbReference type="ARBA" id="ARBA00023186"/>
    </source>
</evidence>
<dbReference type="Gene3D" id="1.10.287.370">
    <property type="match status" value="1"/>
</dbReference>
<name>A0A7S2UHU7_9STRA</name>
<evidence type="ECO:0000256" key="1">
    <source>
        <dbReference type="ARBA" id="ARBA00008045"/>
    </source>
</evidence>
<dbReference type="InterPro" id="IPR009053">
    <property type="entry name" value="Prefoldin"/>
</dbReference>
<dbReference type="InterPro" id="IPR002777">
    <property type="entry name" value="PFD_beta-like"/>
</dbReference>
<accession>A0A7S2UHU7</accession>
<dbReference type="AlphaFoldDB" id="A0A7S2UHU7"/>
<dbReference type="PANTHER" id="PTHR21431">
    <property type="entry name" value="PREFOLDIN SUBUNIT 6"/>
    <property type="match status" value="1"/>
</dbReference>
<dbReference type="EMBL" id="HBHQ01014652">
    <property type="protein sequence ID" value="CAD9817951.1"/>
    <property type="molecule type" value="Transcribed_RNA"/>
</dbReference>
<dbReference type="FunFam" id="1.10.287.370:FF:000003">
    <property type="entry name" value="Prefoldin subunit 6"/>
    <property type="match status" value="1"/>
</dbReference>
<evidence type="ECO:0008006" key="4">
    <source>
        <dbReference type="Google" id="ProtNLM"/>
    </source>
</evidence>
<dbReference type="PANTHER" id="PTHR21431:SF0">
    <property type="entry name" value="PREFOLDIN SUBUNIT 6"/>
    <property type="match status" value="1"/>
</dbReference>
<reference evidence="3" key="1">
    <citation type="submission" date="2021-01" db="EMBL/GenBank/DDBJ databases">
        <authorList>
            <person name="Corre E."/>
            <person name="Pelletier E."/>
            <person name="Niang G."/>
            <person name="Scheremetjew M."/>
            <person name="Finn R."/>
            <person name="Kale V."/>
            <person name="Holt S."/>
            <person name="Cochrane G."/>
            <person name="Meng A."/>
            <person name="Brown T."/>
            <person name="Cohen L."/>
        </authorList>
    </citation>
    <scope>NUCLEOTIDE SEQUENCE</scope>
    <source>
        <strain evidence="3">CCMP2084</strain>
    </source>
</reference>
<sequence>MAAASSNNPGARMAAAVDADVALYRSIQEDIQKLRSDQQTLMGQLNENEMVKQELDLLDDSSTIYKQVGPVLMKNDLDDAKQTVEQRLELISGELKKVEKTVIEKQTKGQEIGERIQKMQSLMQQAAAQAAHQIAQEQGS</sequence>
<dbReference type="GO" id="GO:0016272">
    <property type="term" value="C:prefoldin complex"/>
    <property type="evidence" value="ECO:0007669"/>
    <property type="project" value="InterPro"/>
</dbReference>
<dbReference type="CDD" id="cd23161">
    <property type="entry name" value="Prefoldin_6"/>
    <property type="match status" value="1"/>
</dbReference>
<comment type="similarity">
    <text evidence="1">Belongs to the prefoldin subunit beta family.</text>
</comment>
<organism evidence="3">
    <name type="scientific">Attheya septentrionalis</name>
    <dbReference type="NCBI Taxonomy" id="420275"/>
    <lineage>
        <taxon>Eukaryota</taxon>
        <taxon>Sar</taxon>
        <taxon>Stramenopiles</taxon>
        <taxon>Ochrophyta</taxon>
        <taxon>Bacillariophyta</taxon>
        <taxon>Coscinodiscophyceae</taxon>
        <taxon>Chaetocerotophycidae</taxon>
        <taxon>Chaetocerotales</taxon>
        <taxon>Attheyaceae</taxon>
        <taxon>Attheya</taxon>
    </lineage>
</organism>
<dbReference type="GO" id="GO:0051131">
    <property type="term" value="P:chaperone-mediated protein complex assembly"/>
    <property type="evidence" value="ECO:0007669"/>
    <property type="project" value="TreeGrafter"/>
</dbReference>
<dbReference type="Pfam" id="PF01920">
    <property type="entry name" value="Prefoldin_2"/>
    <property type="match status" value="1"/>
</dbReference>
<dbReference type="GO" id="GO:0005737">
    <property type="term" value="C:cytoplasm"/>
    <property type="evidence" value="ECO:0007669"/>
    <property type="project" value="TreeGrafter"/>
</dbReference>
<gene>
    <name evidence="3" type="ORF">ASEP1449_LOCUS9783</name>
</gene>
<keyword evidence="2" id="KW-0143">Chaperone</keyword>
<dbReference type="GO" id="GO:0051087">
    <property type="term" value="F:protein-folding chaperone binding"/>
    <property type="evidence" value="ECO:0007669"/>
    <property type="project" value="TreeGrafter"/>
</dbReference>
<evidence type="ECO:0000313" key="3">
    <source>
        <dbReference type="EMBL" id="CAD9817951.1"/>
    </source>
</evidence>
<protein>
    <recommendedName>
        <fullName evidence="4">Prefoldin subunit 6</fullName>
    </recommendedName>
</protein>
<dbReference type="GO" id="GO:0006457">
    <property type="term" value="P:protein folding"/>
    <property type="evidence" value="ECO:0007669"/>
    <property type="project" value="InterPro"/>
</dbReference>
<dbReference type="GO" id="GO:0051082">
    <property type="term" value="F:unfolded protein binding"/>
    <property type="evidence" value="ECO:0007669"/>
    <property type="project" value="InterPro"/>
</dbReference>
<dbReference type="SUPFAM" id="SSF46579">
    <property type="entry name" value="Prefoldin"/>
    <property type="match status" value="1"/>
</dbReference>